<accession>A0A2T1K4H7</accession>
<name>A0A2T1K4H7_9GAMM</name>
<dbReference type="InterPro" id="IPR002921">
    <property type="entry name" value="Fungal_lipase-type"/>
</dbReference>
<dbReference type="GO" id="GO:0006629">
    <property type="term" value="P:lipid metabolic process"/>
    <property type="evidence" value="ECO:0007669"/>
    <property type="project" value="InterPro"/>
</dbReference>
<organism evidence="2 3">
    <name type="scientific">Marinobacter fuscus</name>
    <dbReference type="NCBI Taxonomy" id="2109942"/>
    <lineage>
        <taxon>Bacteria</taxon>
        <taxon>Pseudomonadati</taxon>
        <taxon>Pseudomonadota</taxon>
        <taxon>Gammaproteobacteria</taxon>
        <taxon>Pseudomonadales</taxon>
        <taxon>Marinobacteraceae</taxon>
        <taxon>Marinobacter</taxon>
    </lineage>
</organism>
<dbReference type="SUPFAM" id="SSF53474">
    <property type="entry name" value="alpha/beta-Hydrolases"/>
    <property type="match status" value="1"/>
</dbReference>
<dbReference type="OrthoDB" id="5522031at2"/>
<dbReference type="CDD" id="cd00519">
    <property type="entry name" value="Lipase_3"/>
    <property type="match status" value="1"/>
</dbReference>
<comment type="caution">
    <text evidence="2">The sequence shown here is derived from an EMBL/GenBank/DDBJ whole genome shotgun (WGS) entry which is preliminary data.</text>
</comment>
<evidence type="ECO:0000313" key="3">
    <source>
        <dbReference type="Proteomes" id="UP000239866"/>
    </source>
</evidence>
<dbReference type="PANTHER" id="PTHR45856">
    <property type="entry name" value="ALPHA/BETA-HYDROLASES SUPERFAMILY PROTEIN"/>
    <property type="match status" value="1"/>
</dbReference>
<sequence>MRTISPRMAAEFAELVYQFRSANSEGNYRIPTAHLSLSRAFDLNLSGGPVLGKTGGMFGLFQKTSGFAILGTGKQAFLGHHVIAVRGTATSYDWLTNANVGVSASFNGSAVHSGFNATFTSMQPALERLLTPSMEQPNVRGLHCVGHSLGGALASLVADWIKVRYRKPVNLYTFGAPRVGMVGYSRSATAGIEALHRCTHGADPVPNVPLWPFIHAPVSGAEYRLDNSSGISVSAHGMGEEDVPGYRNTVNVEDWSQLQRRSENILSPVVRLDYERRHEAFFSGQWADKLSAALITLLKDAGYYSAVLAQATIGSALTFYDLLAKTLEKIAAASGRFAEQTKGLLGHMLAFARVAVTTVVDLTFKFIRWVFDQTAGALYRAVKQAIERT</sequence>
<keyword evidence="3" id="KW-1185">Reference proteome</keyword>
<evidence type="ECO:0000259" key="1">
    <source>
        <dbReference type="Pfam" id="PF01764"/>
    </source>
</evidence>
<proteinExistence type="predicted"/>
<dbReference type="PANTHER" id="PTHR45856:SF24">
    <property type="entry name" value="FUNGAL LIPASE-LIKE DOMAIN-CONTAINING PROTEIN"/>
    <property type="match status" value="1"/>
</dbReference>
<protein>
    <submittedName>
        <fullName evidence="2">Lipase</fullName>
    </submittedName>
</protein>
<gene>
    <name evidence="2" type="ORF">C7H09_15750</name>
</gene>
<dbReference type="Gene3D" id="3.40.50.1820">
    <property type="entry name" value="alpha/beta hydrolase"/>
    <property type="match status" value="1"/>
</dbReference>
<evidence type="ECO:0000313" key="2">
    <source>
        <dbReference type="EMBL" id="PSF05059.1"/>
    </source>
</evidence>
<dbReference type="Proteomes" id="UP000239866">
    <property type="component" value="Unassembled WGS sequence"/>
</dbReference>
<dbReference type="EMBL" id="PXNP01000104">
    <property type="protein sequence ID" value="PSF05059.1"/>
    <property type="molecule type" value="Genomic_DNA"/>
</dbReference>
<dbReference type="InterPro" id="IPR029058">
    <property type="entry name" value="AB_hydrolase_fold"/>
</dbReference>
<feature type="domain" description="Fungal lipase-type" evidence="1">
    <location>
        <begin position="82"/>
        <end position="211"/>
    </location>
</feature>
<dbReference type="AlphaFoldDB" id="A0A2T1K4H7"/>
<reference evidence="2 3" key="1">
    <citation type="submission" date="2018-03" db="EMBL/GenBank/DDBJ databases">
        <title>Marinobacter brunus sp. nov., a marine bacterium of Gamma-proteobacteria isolated from the surface seawater of the South China Sea.</title>
        <authorList>
            <person name="Cheng H."/>
            <person name="Wu Y.-H."/>
            <person name="Xamxidin M."/>
            <person name="Xu X.-W."/>
        </authorList>
    </citation>
    <scope>NUCLEOTIDE SEQUENCE [LARGE SCALE GENOMIC DNA]</scope>
    <source>
        <strain evidence="2 3">NH169-3</strain>
    </source>
</reference>
<dbReference type="InterPro" id="IPR051218">
    <property type="entry name" value="Sec_MonoDiacylglyc_Lipase"/>
</dbReference>
<dbReference type="Pfam" id="PF01764">
    <property type="entry name" value="Lipase_3"/>
    <property type="match status" value="1"/>
</dbReference>